<dbReference type="EnsemblMetazoa" id="CJA38732.1">
    <property type="protein sequence ID" value="CJA38732.1"/>
    <property type="gene ID" value="WBGene00214579"/>
</dbReference>
<sequence>MERVEIDQLPDILIDAKKKIDKWPELERKLKKDIEATEGFHRILNFPFAQETVFQLACSQQVLSIPRYCCKRTING</sequence>
<proteinExistence type="predicted"/>
<reference evidence="2" key="1">
    <citation type="submission" date="2010-08" db="EMBL/GenBank/DDBJ databases">
        <authorList>
            <consortium name="Caenorhabditis japonica Sequencing Consortium"/>
            <person name="Wilson R.K."/>
        </authorList>
    </citation>
    <scope>NUCLEOTIDE SEQUENCE [LARGE SCALE GENOMIC DNA]</scope>
    <source>
        <strain evidence="2">DF5081</strain>
    </source>
</reference>
<accession>A0A8R1IUQ0</accession>
<evidence type="ECO:0000313" key="2">
    <source>
        <dbReference type="Proteomes" id="UP000005237"/>
    </source>
</evidence>
<name>A0A8R1IUQ0_CAEJA</name>
<keyword evidence="2" id="KW-1185">Reference proteome</keyword>
<dbReference type="AlphaFoldDB" id="A0A8R1IUQ0"/>
<organism evidence="1 2">
    <name type="scientific">Caenorhabditis japonica</name>
    <dbReference type="NCBI Taxonomy" id="281687"/>
    <lineage>
        <taxon>Eukaryota</taxon>
        <taxon>Metazoa</taxon>
        <taxon>Ecdysozoa</taxon>
        <taxon>Nematoda</taxon>
        <taxon>Chromadorea</taxon>
        <taxon>Rhabditida</taxon>
        <taxon>Rhabditina</taxon>
        <taxon>Rhabditomorpha</taxon>
        <taxon>Rhabditoidea</taxon>
        <taxon>Rhabditidae</taxon>
        <taxon>Peloderinae</taxon>
        <taxon>Caenorhabditis</taxon>
    </lineage>
</organism>
<reference evidence="1" key="2">
    <citation type="submission" date="2022-06" db="UniProtKB">
        <authorList>
            <consortium name="EnsemblMetazoa"/>
        </authorList>
    </citation>
    <scope>IDENTIFICATION</scope>
    <source>
        <strain evidence="1">DF5081</strain>
    </source>
</reference>
<evidence type="ECO:0000313" key="1">
    <source>
        <dbReference type="EnsemblMetazoa" id="CJA38732.1"/>
    </source>
</evidence>
<dbReference type="Proteomes" id="UP000005237">
    <property type="component" value="Unassembled WGS sequence"/>
</dbReference>
<protein>
    <submittedName>
        <fullName evidence="1">Uncharacterized protein</fullName>
    </submittedName>
</protein>